<dbReference type="Pfam" id="PF13483">
    <property type="entry name" value="Lactamase_B_3"/>
    <property type="match status" value="1"/>
</dbReference>
<feature type="binding site" evidence="3">
    <location>
        <position position="402"/>
    </location>
    <ligand>
        <name>Fe(3+)</name>
        <dbReference type="ChEBI" id="CHEBI:29034"/>
        <label>1</label>
    </ligand>
</feature>
<reference evidence="3" key="2">
    <citation type="journal article" date="2023" name="ACS Chem. Biol.">
        <title>Adenylation Domain-Guided Recruitment of &lt;i&gt;Trans-&lt;/i&gt;Acting Nonheme Monooxygenases in Nonribosomal Peptide Biosynthesis.</title>
        <authorList>
            <person name="Wirtz D.A."/>
            <person name="Schneberger N."/>
            <person name="Kloppel S."/>
            <person name="Richarz R."/>
            <person name="Geyer M."/>
            <person name="Konig G.M."/>
            <person name="Hagelueken G."/>
            <person name="Crusemann M."/>
        </authorList>
    </citation>
    <scope>X-RAY CRYSTALLOGRAPHY (2.57 ANGSTROMS) IN COMPLEX WITH FE(3+)</scope>
</reference>
<dbReference type="InterPro" id="IPR041141">
    <property type="entry name" value="CmlA_N"/>
</dbReference>
<sequence length="531" mass="60202">MTVSDNVFLRSHTKIEPLIMRWYAWAHLVSPAQHALNIAFRHLPMLKSFVASPAVHEAASSNPEMLGGPFLELKKSDAAAVKALWQQTQQQAGRQIAFAEALLELDRRLQQSETGLSLDHIYAELPEPLQGLVEVSYDLHNHPSLRLIEELLYLEDWVDGAGQEIAFSLDKEEERAFFMNTPRVDAPGRMVVPLPFADARFDLLSASRLSSVSFSQLADALEIPEDQRPAFREYFTTSAPQRNEPEYEGDGVRVRYFGHACVLVQTAEVSVLVDPFLTWDHQPEQGRLTFYDLPDHIDYVFLTHNHQDHFSCEALLQLRGRIGHILVPRNNGNNFADPSMKLTLKRLGFDNVIVMDEMADITLPDGRLVSLPSYGEHSDLSITSKHGLYLSLKGRSFMFLADSDAKDRVLYRRIIKQVGKVDNLFIGMECDGAPLTWLYGPYLSNPIGRREDESRRLSGSDCERAWRIVEECGCSQALVYAMGQESWFRFVVGLEYTPDKKQIVESDKFVDRCRQAGMAAQRLHGCQTMLL</sequence>
<evidence type="ECO:0000313" key="2">
    <source>
        <dbReference type="EMBL" id="QPI18730.1"/>
    </source>
</evidence>
<dbReference type="EMBL" id="MT876545">
    <property type="protein sequence ID" value="QPI18730.1"/>
    <property type="molecule type" value="Genomic_DNA"/>
</dbReference>
<feature type="binding site" evidence="3">
    <location>
        <position position="304"/>
    </location>
    <ligand>
        <name>Fe(3+)</name>
        <dbReference type="ChEBI" id="CHEBI:29034"/>
        <label>1</label>
    </ligand>
</feature>
<feature type="domain" description="Diiron non-heme beta-hydroxylase N-terminal" evidence="1">
    <location>
        <begin position="9"/>
        <end position="237"/>
    </location>
</feature>
<dbReference type="AlphaFoldDB" id="A0A7S9SWM2"/>
<dbReference type="InterPro" id="IPR036866">
    <property type="entry name" value="RibonucZ/Hydroxyglut_hydro"/>
</dbReference>
<dbReference type="GO" id="GO:0046872">
    <property type="term" value="F:metal ion binding"/>
    <property type="evidence" value="ECO:0007669"/>
    <property type="project" value="UniProtKB-KW"/>
</dbReference>
<dbReference type="PDB" id="8A90">
    <property type="method" value="X-ray"/>
    <property type="resolution" value="2.57 A"/>
    <property type="chains" value="A/B=1-531"/>
</dbReference>
<feature type="binding site" evidence="3">
    <location>
        <position position="308"/>
    </location>
    <ligand>
        <name>Fe(3+)</name>
        <dbReference type="ChEBI" id="CHEBI:29034"/>
        <label>2</label>
    </ligand>
</feature>
<feature type="binding site" evidence="3">
    <location>
        <position position="376"/>
    </location>
    <ligand>
        <name>Fe(3+)</name>
        <dbReference type="ChEBI" id="CHEBI:29034"/>
        <label>1</label>
    </ligand>
</feature>
<evidence type="ECO:0000259" key="1">
    <source>
        <dbReference type="Pfam" id="PF18456"/>
    </source>
</evidence>
<name>A0A7S9SWM2_9NEIS</name>
<keyword evidence="3" id="KW-0479">Metal-binding</keyword>
<dbReference type="GO" id="GO:0005737">
    <property type="term" value="C:cytoplasm"/>
    <property type="evidence" value="ECO:0007669"/>
    <property type="project" value="TreeGrafter"/>
</dbReference>
<keyword evidence="2" id="KW-0560">Oxidoreductase</keyword>
<evidence type="ECO:0007829" key="3">
    <source>
        <dbReference type="PDB" id="8A90"/>
    </source>
</evidence>
<keyword evidence="3" id="KW-0002">3D-structure</keyword>
<accession>A0A7S9SWM2</accession>
<gene>
    <name evidence="2" type="primary">frsH</name>
</gene>
<dbReference type="PANTHER" id="PTHR15032">
    <property type="entry name" value="N-ACYL-PHOSPHATIDYLETHANOLAMINE-HYDROLYZING PHOSPHOLIPASE D"/>
    <property type="match status" value="1"/>
</dbReference>
<reference evidence="2" key="1">
    <citation type="journal article" date="2021" name="Nat. Commun.">
        <title>Thioesterase-mediated Side Chain Transesterification Generates Potent Gq Signaling Inhibitor FR900359.</title>
        <authorList>
            <person name="Hermes C."/>
            <person name="Richarz R."/>
            <person name="Wirtz D.A."/>
            <person name="Patt J."/>
            <person name="Hanke W."/>
            <person name="Kehraus S."/>
            <person name="Voss J.H."/>
            <person name="Kueppers J."/>
            <person name="Ohbayashi T."/>
            <person name="Namasivayam V."/>
            <person name="Alenfelder J."/>
            <person name="Inoue A."/>
            <person name="Mergaert P."/>
            <person name="Guetschow M."/>
            <person name="Mueller C.E."/>
            <person name="Kostenis E."/>
            <person name="Koenig G.M."/>
            <person name="Cruesemann M."/>
        </authorList>
    </citation>
    <scope>NUCLEOTIDE SEQUENCE</scope>
    <source>
        <strain evidence="2">MWU205</strain>
    </source>
</reference>
<organism evidence="2">
    <name type="scientific">Chromobacterium vaccinii</name>
    <dbReference type="NCBI Taxonomy" id="1108595"/>
    <lineage>
        <taxon>Bacteria</taxon>
        <taxon>Pseudomonadati</taxon>
        <taxon>Pseudomonadota</taxon>
        <taxon>Betaproteobacteria</taxon>
        <taxon>Neisseriales</taxon>
        <taxon>Chromobacteriaceae</taxon>
        <taxon>Chromobacterium</taxon>
    </lineage>
</organism>
<feature type="binding site" evidence="3">
    <location>
        <position position="306"/>
    </location>
    <ligand>
        <name>Fe(3+)</name>
        <dbReference type="ChEBI" id="CHEBI:29034"/>
        <label>1</label>
    </ligand>
</feature>
<dbReference type="PANTHER" id="PTHR15032:SF4">
    <property type="entry name" value="N-ACYL-PHOSPHATIDYLETHANOLAMINE-HYDROLYZING PHOSPHOLIPASE D"/>
    <property type="match status" value="1"/>
</dbReference>
<dbReference type="SUPFAM" id="SSF56281">
    <property type="entry name" value="Metallo-hydrolase/oxidoreductase"/>
    <property type="match status" value="1"/>
</dbReference>
<feature type="binding site" evidence="3">
    <location>
        <position position="402"/>
    </location>
    <ligand>
        <name>Fe(3+)</name>
        <dbReference type="ChEBI" id="CHEBI:29034"/>
        <label>2</label>
    </ligand>
</feature>
<dbReference type="GO" id="GO:0004497">
    <property type="term" value="F:monooxygenase activity"/>
    <property type="evidence" value="ECO:0007669"/>
    <property type="project" value="UniProtKB-KW"/>
</dbReference>
<dbReference type="RefSeq" id="WP_046159154.1">
    <property type="nucleotide sequence ID" value="NZ_JZJL01000099.1"/>
</dbReference>
<dbReference type="SMR" id="A0A7S9SWM2"/>
<protein>
    <submittedName>
        <fullName evidence="2">Non-heme diiron monooxygenase</fullName>
    </submittedName>
</protein>
<proteinExistence type="evidence at protein level"/>
<feature type="binding site" evidence="3">
    <location>
        <position position="309"/>
    </location>
    <ligand>
        <name>Fe(3+)</name>
        <dbReference type="ChEBI" id="CHEBI:29034"/>
        <label>2</label>
    </ligand>
</feature>
<feature type="binding site" evidence="3">
    <location>
        <position position="376"/>
    </location>
    <ligand>
        <name>Fe(3+)</name>
        <dbReference type="ChEBI" id="CHEBI:29034"/>
        <label>2</label>
    </ligand>
</feature>
<keyword evidence="2" id="KW-0503">Monooxygenase</keyword>
<dbReference type="Pfam" id="PF18456">
    <property type="entry name" value="CmlA_N"/>
    <property type="match status" value="1"/>
</dbReference>
<dbReference type="Gene3D" id="3.60.15.10">
    <property type="entry name" value="Ribonuclease Z/Hydroxyacylglutathione hydrolase-like"/>
    <property type="match status" value="1"/>
</dbReference>